<dbReference type="CDD" id="cd13889">
    <property type="entry name" value="CuRO_3_BOD"/>
    <property type="match status" value="1"/>
</dbReference>
<reference evidence="6" key="1">
    <citation type="submission" date="2022-10" db="EMBL/GenBank/DDBJ databases">
        <title>Culturing micro-colonial fungi from biological soil crusts in the Mojave desert and describing Neophaeococcomyces mojavensis, and introducing the new genera and species Taxawa tesnikishii.</title>
        <authorList>
            <person name="Kurbessoian T."/>
            <person name="Stajich J.E."/>
        </authorList>
    </citation>
    <scope>NUCLEOTIDE SEQUENCE</scope>
    <source>
        <strain evidence="6">TK_1</strain>
    </source>
</reference>
<name>A0ABQ9NJV6_9PEZI</name>
<keyword evidence="2" id="KW-0186">Copper</keyword>
<evidence type="ECO:0008006" key="8">
    <source>
        <dbReference type="Google" id="ProtNLM"/>
    </source>
</evidence>
<feature type="signal peptide" evidence="3">
    <location>
        <begin position="1"/>
        <end position="21"/>
    </location>
</feature>
<sequence length="672" mass="75053">MLRNSLRVLGLLGLLGQSVLAADDQWLSPVYNDFYSQPLPVPPTKSPKLTYTNPTTGAAIDYYEVEIKPFEQQVYPGLKPARLVGYDGISPGPTFRVERGRETVVRFINKADTASAIHLHGSYSRAPFDGWAEDTIDPGQYKDYYYPNGQNARTLWYHDHAIHHTAENAYFGQAGLYLLHDSAEDSFGLPSGKYDVPLVLSAKQYNADGTLFDPKDETTSLYGDVIHVNGQPWPYMNVEPRKYRFRLLDASISRTYHLWMEAEDALGKKIPFSLIAADAGLMTKPVTSDNLYIAMAERWEMVVDFSPFAGKNVTMRNDRDVMADEDYNGTDRIMRFVVGNSVSDTANNGALPAAFKPLDFPPNKATVDHHFRFERQGGEWTINGVTFADVENRILAKPQRGAVEVWELENSSGGWSHPIHIHLVDFQVIKRTGGARSGVTPYEKEALKDVVLLGTGETVTVIARYAPWDGVYMFHCHNLIHEDHDMMGAFNVTVLENFGYTETTHFIDPMEPRYRAKPITASDFTDQAIREKLAFFDGLDAYRQVNEVNAALISYQNNPPPAGTPTSFAATPTASATTLVTSTVSASAGITTTTTPATDFRADLHDDDKGNLFVDADVLNQDFHDLDEDALSDAWLHLHRKRRMGLFGFSNSNTSTTLFTRNDHHDHLITTA</sequence>
<feature type="domain" description="Plastocyanin-like" evidence="4">
    <location>
        <begin position="359"/>
        <end position="493"/>
    </location>
</feature>
<keyword evidence="7" id="KW-1185">Reference proteome</keyword>
<dbReference type="PANTHER" id="PTHR48267:SF1">
    <property type="entry name" value="BILIRUBIN OXIDASE"/>
    <property type="match status" value="1"/>
</dbReference>
<dbReference type="InterPro" id="IPR045087">
    <property type="entry name" value="Cu-oxidase_fam"/>
</dbReference>
<dbReference type="PANTHER" id="PTHR48267">
    <property type="entry name" value="CUPREDOXIN SUPERFAMILY PROTEIN"/>
    <property type="match status" value="1"/>
</dbReference>
<proteinExistence type="inferred from homology"/>
<evidence type="ECO:0000313" key="7">
    <source>
        <dbReference type="Proteomes" id="UP001172684"/>
    </source>
</evidence>
<keyword evidence="3" id="KW-0732">Signal</keyword>
<dbReference type="Pfam" id="PF07732">
    <property type="entry name" value="Cu-oxidase_3"/>
    <property type="match status" value="1"/>
</dbReference>
<dbReference type="EMBL" id="JAPDRL010000138">
    <property type="protein sequence ID" value="KAJ9656089.1"/>
    <property type="molecule type" value="Genomic_DNA"/>
</dbReference>
<evidence type="ECO:0000256" key="2">
    <source>
        <dbReference type="ARBA" id="ARBA00023008"/>
    </source>
</evidence>
<accession>A0ABQ9NJV6</accession>
<evidence type="ECO:0000313" key="6">
    <source>
        <dbReference type="EMBL" id="KAJ9656089.1"/>
    </source>
</evidence>
<dbReference type="Gene3D" id="2.60.40.420">
    <property type="entry name" value="Cupredoxins - blue copper proteins"/>
    <property type="match status" value="3"/>
</dbReference>
<dbReference type="InterPro" id="IPR011706">
    <property type="entry name" value="Cu-oxidase_C"/>
</dbReference>
<evidence type="ECO:0000256" key="1">
    <source>
        <dbReference type="ARBA" id="ARBA00010609"/>
    </source>
</evidence>
<dbReference type="InterPro" id="IPR011707">
    <property type="entry name" value="Cu-oxidase-like_N"/>
</dbReference>
<comment type="caution">
    <text evidence="6">The sequence shown here is derived from an EMBL/GenBank/DDBJ whole genome shotgun (WGS) entry which is preliminary data.</text>
</comment>
<gene>
    <name evidence="6" type="ORF">H2201_008640</name>
</gene>
<dbReference type="SUPFAM" id="SSF49503">
    <property type="entry name" value="Cupredoxins"/>
    <property type="match status" value="3"/>
</dbReference>
<organism evidence="6 7">
    <name type="scientific">Coniosporium apollinis</name>
    <dbReference type="NCBI Taxonomy" id="61459"/>
    <lineage>
        <taxon>Eukaryota</taxon>
        <taxon>Fungi</taxon>
        <taxon>Dikarya</taxon>
        <taxon>Ascomycota</taxon>
        <taxon>Pezizomycotina</taxon>
        <taxon>Dothideomycetes</taxon>
        <taxon>Dothideomycetes incertae sedis</taxon>
        <taxon>Coniosporium</taxon>
    </lineage>
</organism>
<evidence type="ECO:0000256" key="3">
    <source>
        <dbReference type="SAM" id="SignalP"/>
    </source>
</evidence>
<evidence type="ECO:0000259" key="5">
    <source>
        <dbReference type="Pfam" id="PF07732"/>
    </source>
</evidence>
<feature type="domain" description="Plastocyanin-like" evidence="5">
    <location>
        <begin position="77"/>
        <end position="182"/>
    </location>
</feature>
<evidence type="ECO:0000259" key="4">
    <source>
        <dbReference type="Pfam" id="PF07731"/>
    </source>
</evidence>
<protein>
    <recommendedName>
        <fullName evidence="8">Bilirubin oxidase</fullName>
    </recommendedName>
</protein>
<dbReference type="Proteomes" id="UP001172684">
    <property type="component" value="Unassembled WGS sequence"/>
</dbReference>
<feature type="chain" id="PRO_5047481438" description="Bilirubin oxidase" evidence="3">
    <location>
        <begin position="22"/>
        <end position="672"/>
    </location>
</feature>
<dbReference type="InterPro" id="IPR008972">
    <property type="entry name" value="Cupredoxin"/>
</dbReference>
<comment type="similarity">
    <text evidence="1">Belongs to the multicopper oxidase family.</text>
</comment>
<dbReference type="Pfam" id="PF07731">
    <property type="entry name" value="Cu-oxidase_2"/>
    <property type="match status" value="1"/>
</dbReference>